<organism evidence="1 2">
    <name type="scientific">Opisthorchis viverrini</name>
    <name type="common">Southeast Asian liver fluke</name>
    <dbReference type="NCBI Taxonomy" id="6198"/>
    <lineage>
        <taxon>Eukaryota</taxon>
        <taxon>Metazoa</taxon>
        <taxon>Spiralia</taxon>
        <taxon>Lophotrochozoa</taxon>
        <taxon>Platyhelminthes</taxon>
        <taxon>Trematoda</taxon>
        <taxon>Digenea</taxon>
        <taxon>Opisthorchiida</taxon>
        <taxon>Opisthorchiata</taxon>
        <taxon>Opisthorchiidae</taxon>
        <taxon>Opisthorchis</taxon>
    </lineage>
</organism>
<dbReference type="RefSeq" id="XP_009169698.1">
    <property type="nucleotide sequence ID" value="XM_009171434.1"/>
</dbReference>
<evidence type="ECO:0000313" key="2">
    <source>
        <dbReference type="Proteomes" id="UP000054324"/>
    </source>
</evidence>
<reference evidence="1 2" key="1">
    <citation type="submission" date="2013-11" db="EMBL/GenBank/DDBJ databases">
        <title>Opisthorchis viverrini - life in the bile duct.</title>
        <authorList>
            <person name="Young N.D."/>
            <person name="Nagarajan N."/>
            <person name="Lin S.J."/>
            <person name="Korhonen P.K."/>
            <person name="Jex A.R."/>
            <person name="Hall R.S."/>
            <person name="Safavi-Hemami H."/>
            <person name="Kaewkong W."/>
            <person name="Bertrand D."/>
            <person name="Gao S."/>
            <person name="Seet Q."/>
            <person name="Wongkham S."/>
            <person name="Teh B.T."/>
            <person name="Wongkham C."/>
            <person name="Intapan P.M."/>
            <person name="Maleewong W."/>
            <person name="Yang X."/>
            <person name="Hu M."/>
            <person name="Wang Z."/>
            <person name="Hofmann A."/>
            <person name="Sternberg P.W."/>
            <person name="Tan P."/>
            <person name="Wang J."/>
            <person name="Gasser R.B."/>
        </authorList>
    </citation>
    <scope>NUCLEOTIDE SEQUENCE [LARGE SCALE GENOMIC DNA]</scope>
</reference>
<dbReference type="CTD" id="20320408"/>
<evidence type="ECO:0000313" key="1">
    <source>
        <dbReference type="EMBL" id="KER26584.1"/>
    </source>
</evidence>
<sequence>MELCGNPDCLSKNRVPENNVSLNQWINSSLSYSMSYTRYICKLFVCVSWRMEYSNGDPTSYRVRPMMSVCAKRWGDCTGTKEKPDKFEITYGKQQLVLQVKHVSNPRVGCKYRQIHSTKRWNTGAVDCFLLLVFLGNDTCQLQAGQLQDRRTPKLATVTPKGGAEKKSIDDGKRDQMQCREIGQQLLSMN</sequence>
<dbReference type="GeneID" id="20320408"/>
<dbReference type="Proteomes" id="UP000054324">
    <property type="component" value="Unassembled WGS sequence"/>
</dbReference>
<dbReference type="AlphaFoldDB" id="A0A075AEA0"/>
<name>A0A075AEA0_OPIVI</name>
<gene>
    <name evidence="1" type="ORF">T265_06226</name>
</gene>
<protein>
    <submittedName>
        <fullName evidence="1">Uncharacterized protein</fullName>
    </submittedName>
</protein>
<proteinExistence type="predicted"/>
<dbReference type="KEGG" id="ovi:T265_06226"/>
<accession>A0A075AEA0</accession>
<dbReference type="EMBL" id="KL596744">
    <property type="protein sequence ID" value="KER26584.1"/>
    <property type="molecule type" value="Genomic_DNA"/>
</dbReference>
<keyword evidence="2" id="KW-1185">Reference proteome</keyword>